<protein>
    <recommendedName>
        <fullName evidence="1">non-specific serine/threonine protein kinase</fullName>
        <ecNumber evidence="1">2.7.11.1</ecNumber>
    </recommendedName>
</protein>
<sequence>METRIGTRFGPYELRSLLGKGGMGEVYEAYDTVKDRIVAVKLLSPDLAADPRFQERFRRESQAAARLAEPHVIPIHDWGVIEGTLYIDMRLVRGEDLKSVLREQGPLPAARAVHIVEQIAAALDAAHAEGLVHRDVKPANILVTATDFAYLADFGIARSASDPSVTGTGVAIGSYSYIAPERFDAGPVTGTADVYSLTCVLYESLTGAQPFPSDGMSMLIRAHLSQPPPRPSRRNPRVPTALDEVIARGMAKAPAGRYPTAGELAAAARSAIDTPPAAPTVRTRPAVPAPPTAKFLDLGAAHRAGSVSHPEPARPQRISGPQPMPPRPGLDRTPQPSRPVPRPGQPGYGQPGRQRPNQPVRNDPTPPGPARPSATEMSWPAIRVEPVRAEPRAAQGNRPGQAGDPNRSAAQSNRSEPPGNSAVAQPNSHAAQQNAAQQNQSGQRPNSAAAQANRSEPFGDGAAPPNQTAAPSNSTTREATGPQPVRPKRRVLKTLIGLIVIAALVAAGVVGWLRLRPAQTPTPPAEPTHVVQLPANAQPCAKLYPQPGRFASSAVGTTVTSCPFAEEVRKAFNATGVTTGSVTVTAHSPAKDQDYQMICTMGGDLVTCSGGENAIVYLY</sequence>
<keyword evidence="6 7" id="KW-0067">ATP-binding</keyword>
<reference evidence="11 12" key="1">
    <citation type="journal article" date="2019" name="ACS Chem. Biol.">
        <title>Identification and Mobilization of a Cryptic Antibiotic Biosynthesis Gene Locus from a Human-Pathogenic Nocardia Isolate.</title>
        <authorList>
            <person name="Herisse M."/>
            <person name="Ishida K."/>
            <person name="Porter J.L."/>
            <person name="Howden B."/>
            <person name="Hertweck C."/>
            <person name="Stinear T.P."/>
            <person name="Pidot S.J."/>
        </authorList>
    </citation>
    <scope>NUCLEOTIDE SEQUENCE [LARGE SCALE GENOMIC DNA]</scope>
    <source>
        <strain evidence="11 12">AUSMDU00012717</strain>
    </source>
</reference>
<keyword evidence="4 7" id="KW-0547">Nucleotide-binding</keyword>
<dbReference type="InterPro" id="IPR017441">
    <property type="entry name" value="Protein_kinase_ATP_BS"/>
</dbReference>
<keyword evidence="2" id="KW-0723">Serine/threonine-protein kinase</keyword>
<dbReference type="PROSITE" id="PS00108">
    <property type="entry name" value="PROTEIN_KINASE_ST"/>
    <property type="match status" value="1"/>
</dbReference>
<evidence type="ECO:0000256" key="5">
    <source>
        <dbReference type="ARBA" id="ARBA00022777"/>
    </source>
</evidence>
<evidence type="ECO:0000256" key="1">
    <source>
        <dbReference type="ARBA" id="ARBA00012513"/>
    </source>
</evidence>
<dbReference type="Proteomes" id="UP000503540">
    <property type="component" value="Chromosome"/>
</dbReference>
<accession>A0A6G9YN79</accession>
<keyword evidence="3" id="KW-0808">Transferase</keyword>
<feature type="transmembrane region" description="Helical" evidence="9">
    <location>
        <begin position="495"/>
        <end position="515"/>
    </location>
</feature>
<proteinExistence type="predicted"/>
<dbReference type="KEGG" id="nah:F5544_34580"/>
<organism evidence="11 12">
    <name type="scientific">Nocardia arthritidis</name>
    <dbReference type="NCBI Taxonomy" id="228602"/>
    <lineage>
        <taxon>Bacteria</taxon>
        <taxon>Bacillati</taxon>
        <taxon>Actinomycetota</taxon>
        <taxon>Actinomycetes</taxon>
        <taxon>Mycobacteriales</taxon>
        <taxon>Nocardiaceae</taxon>
        <taxon>Nocardia</taxon>
    </lineage>
</organism>
<dbReference type="InterPro" id="IPR000719">
    <property type="entry name" value="Prot_kinase_dom"/>
</dbReference>
<dbReference type="SUPFAM" id="SSF56112">
    <property type="entry name" value="Protein kinase-like (PK-like)"/>
    <property type="match status" value="1"/>
</dbReference>
<evidence type="ECO:0000256" key="3">
    <source>
        <dbReference type="ARBA" id="ARBA00022679"/>
    </source>
</evidence>
<dbReference type="InterPro" id="IPR008271">
    <property type="entry name" value="Ser/Thr_kinase_AS"/>
</dbReference>
<name>A0A6G9YN79_9NOCA</name>
<dbReference type="AlphaFoldDB" id="A0A6G9YN79"/>
<dbReference type="RefSeq" id="WP_238846806.1">
    <property type="nucleotide sequence ID" value="NZ_CP046172.1"/>
</dbReference>
<keyword evidence="5 11" id="KW-0418">Kinase</keyword>
<evidence type="ECO:0000256" key="8">
    <source>
        <dbReference type="SAM" id="MobiDB-lite"/>
    </source>
</evidence>
<dbReference type="PANTHER" id="PTHR43289:SF6">
    <property type="entry name" value="SERINE_THREONINE-PROTEIN KINASE NEKL-3"/>
    <property type="match status" value="1"/>
</dbReference>
<evidence type="ECO:0000313" key="11">
    <source>
        <dbReference type="EMBL" id="QIS14749.1"/>
    </source>
</evidence>
<evidence type="ECO:0000256" key="6">
    <source>
        <dbReference type="ARBA" id="ARBA00022840"/>
    </source>
</evidence>
<evidence type="ECO:0000259" key="10">
    <source>
        <dbReference type="PROSITE" id="PS50011"/>
    </source>
</evidence>
<keyword evidence="12" id="KW-1185">Reference proteome</keyword>
<feature type="region of interest" description="Disordered" evidence="8">
    <location>
        <begin position="303"/>
        <end position="486"/>
    </location>
</feature>
<dbReference type="PANTHER" id="PTHR43289">
    <property type="entry name" value="MITOGEN-ACTIVATED PROTEIN KINASE KINASE KINASE 20-RELATED"/>
    <property type="match status" value="1"/>
</dbReference>
<dbReference type="GO" id="GO:0005524">
    <property type="term" value="F:ATP binding"/>
    <property type="evidence" value="ECO:0007669"/>
    <property type="project" value="UniProtKB-UniRule"/>
</dbReference>
<dbReference type="Gene3D" id="1.10.510.10">
    <property type="entry name" value="Transferase(Phosphotransferase) domain 1"/>
    <property type="match status" value="1"/>
</dbReference>
<evidence type="ECO:0000313" key="12">
    <source>
        <dbReference type="Proteomes" id="UP000503540"/>
    </source>
</evidence>
<keyword evidence="9" id="KW-0812">Transmembrane</keyword>
<feature type="compositionally biased region" description="Low complexity" evidence="8">
    <location>
        <begin position="351"/>
        <end position="362"/>
    </location>
</feature>
<keyword evidence="9" id="KW-0472">Membrane</keyword>
<dbReference type="FunFam" id="1.10.510.10:FF:000021">
    <property type="entry name" value="Serine/threonine protein kinase"/>
    <property type="match status" value="1"/>
</dbReference>
<evidence type="ECO:0000256" key="2">
    <source>
        <dbReference type="ARBA" id="ARBA00022527"/>
    </source>
</evidence>
<dbReference type="PROSITE" id="PS00107">
    <property type="entry name" value="PROTEIN_KINASE_ATP"/>
    <property type="match status" value="1"/>
</dbReference>
<feature type="compositionally biased region" description="Low complexity" evidence="8">
    <location>
        <begin position="424"/>
        <end position="443"/>
    </location>
</feature>
<dbReference type="InterPro" id="IPR011009">
    <property type="entry name" value="Kinase-like_dom_sf"/>
</dbReference>
<feature type="domain" description="Protein kinase" evidence="10">
    <location>
        <begin position="12"/>
        <end position="272"/>
    </location>
</feature>
<keyword evidence="9" id="KW-1133">Transmembrane helix</keyword>
<dbReference type="Pfam" id="PF00069">
    <property type="entry name" value="Pkinase"/>
    <property type="match status" value="1"/>
</dbReference>
<dbReference type="CDD" id="cd14014">
    <property type="entry name" value="STKc_PknB_like"/>
    <property type="match status" value="1"/>
</dbReference>
<evidence type="ECO:0000256" key="9">
    <source>
        <dbReference type="SAM" id="Phobius"/>
    </source>
</evidence>
<dbReference type="SMART" id="SM00220">
    <property type="entry name" value="S_TKc"/>
    <property type="match status" value="1"/>
</dbReference>
<evidence type="ECO:0000256" key="7">
    <source>
        <dbReference type="PROSITE-ProRule" id="PRU10141"/>
    </source>
</evidence>
<dbReference type="GO" id="GO:0004674">
    <property type="term" value="F:protein serine/threonine kinase activity"/>
    <property type="evidence" value="ECO:0007669"/>
    <property type="project" value="UniProtKB-KW"/>
</dbReference>
<dbReference type="PROSITE" id="PS50011">
    <property type="entry name" value="PROTEIN_KINASE_DOM"/>
    <property type="match status" value="1"/>
</dbReference>
<evidence type="ECO:0000256" key="4">
    <source>
        <dbReference type="ARBA" id="ARBA00022741"/>
    </source>
</evidence>
<feature type="compositionally biased region" description="Polar residues" evidence="8">
    <location>
        <begin position="465"/>
        <end position="478"/>
    </location>
</feature>
<dbReference type="Gene3D" id="3.30.200.20">
    <property type="entry name" value="Phosphorylase Kinase, domain 1"/>
    <property type="match status" value="1"/>
</dbReference>
<dbReference type="EMBL" id="CP046172">
    <property type="protein sequence ID" value="QIS14749.1"/>
    <property type="molecule type" value="Genomic_DNA"/>
</dbReference>
<feature type="compositionally biased region" description="Polar residues" evidence="8">
    <location>
        <begin position="444"/>
        <end position="454"/>
    </location>
</feature>
<gene>
    <name evidence="11" type="ORF">F5544_34580</name>
</gene>
<dbReference type="FunFam" id="3.30.200.20:FF:000348">
    <property type="entry name" value="Serine/threonine protein kinase"/>
    <property type="match status" value="1"/>
</dbReference>
<dbReference type="EC" id="2.7.11.1" evidence="1"/>
<feature type="binding site" evidence="7">
    <location>
        <position position="41"/>
    </location>
    <ligand>
        <name>ATP</name>
        <dbReference type="ChEBI" id="CHEBI:30616"/>
    </ligand>
</feature>